<evidence type="ECO:0000313" key="3">
    <source>
        <dbReference type="EMBL" id="MDT0602395.1"/>
    </source>
</evidence>
<comment type="similarity">
    <text evidence="1">Belongs to the pseudouridine synthase RluA family.</text>
</comment>
<proteinExistence type="inferred from homology"/>
<dbReference type="PANTHER" id="PTHR21600:SF87">
    <property type="entry name" value="RNA PSEUDOURIDYLATE SYNTHASE DOMAIN-CONTAINING PROTEIN 1"/>
    <property type="match status" value="1"/>
</dbReference>
<dbReference type="PANTHER" id="PTHR21600">
    <property type="entry name" value="MITOCHONDRIAL RNA PSEUDOURIDINE SYNTHASE"/>
    <property type="match status" value="1"/>
</dbReference>
<dbReference type="RefSeq" id="WP_311576532.1">
    <property type="nucleotide sequence ID" value="NZ_JAVRIF010000001.1"/>
</dbReference>
<evidence type="ECO:0000313" key="4">
    <source>
        <dbReference type="Proteomes" id="UP001266357"/>
    </source>
</evidence>
<dbReference type="Pfam" id="PF00849">
    <property type="entry name" value="PseudoU_synth_2"/>
    <property type="match status" value="1"/>
</dbReference>
<dbReference type="EMBL" id="JAVRIF010000001">
    <property type="protein sequence ID" value="MDT0602395.1"/>
    <property type="molecule type" value="Genomic_DNA"/>
</dbReference>
<keyword evidence="4" id="KW-1185">Reference proteome</keyword>
<dbReference type="InterPro" id="IPR006145">
    <property type="entry name" value="PsdUridine_synth_RsuA/RluA"/>
</dbReference>
<comment type="caution">
    <text evidence="3">The sequence shown here is derived from an EMBL/GenBank/DDBJ whole genome shotgun (WGS) entry which is preliminary data.</text>
</comment>
<organism evidence="3 4">
    <name type="scientific">Thalassotalea castellviae</name>
    <dbReference type="NCBI Taxonomy" id="3075612"/>
    <lineage>
        <taxon>Bacteria</taxon>
        <taxon>Pseudomonadati</taxon>
        <taxon>Pseudomonadota</taxon>
        <taxon>Gammaproteobacteria</taxon>
        <taxon>Alteromonadales</taxon>
        <taxon>Colwelliaceae</taxon>
        <taxon>Thalassotalea</taxon>
    </lineage>
</organism>
<name>A0ABU2ZWT7_9GAMM</name>
<protein>
    <submittedName>
        <fullName evidence="3">RNA pseudouridine synthase</fullName>
    </submittedName>
</protein>
<dbReference type="SUPFAM" id="SSF55120">
    <property type="entry name" value="Pseudouridine synthase"/>
    <property type="match status" value="1"/>
</dbReference>
<dbReference type="InterPro" id="IPR050188">
    <property type="entry name" value="RluA_PseudoU_synthase"/>
</dbReference>
<dbReference type="Gene3D" id="3.30.2350.10">
    <property type="entry name" value="Pseudouridine synthase"/>
    <property type="match status" value="1"/>
</dbReference>
<dbReference type="Proteomes" id="UP001266357">
    <property type="component" value="Unassembled WGS sequence"/>
</dbReference>
<evidence type="ECO:0000259" key="2">
    <source>
        <dbReference type="Pfam" id="PF00849"/>
    </source>
</evidence>
<sequence>MIKFERHINVSTDNLNLLELLAESCSEFSLSKAKLKDAINKGALWLSRGKYTQRIRKIKKSLQPHDVIHFYYDEKVLNQLPPQAQLMADLNQYSVWYKPYGMLSQGSKWSDHCTIARWAETHLLPQRPAFIVHRLDRAASGLIIIAHSKKMARAFSEIFENHHLQKIYQIIVHGILPDNFDNKMGLEVTEKIDDKSAKSTFYRQEVDQQTQLTLAKVSIETGRKHQIRKHAASIHLPVVGDRLHGDQTKKIPETVNLQLCAVELQFTCPVSQIDKHFKLPSQLSLSLTDLVNLLR</sequence>
<dbReference type="InterPro" id="IPR020103">
    <property type="entry name" value="PsdUridine_synth_cat_dom_sf"/>
</dbReference>
<evidence type="ECO:0000256" key="1">
    <source>
        <dbReference type="ARBA" id="ARBA00010876"/>
    </source>
</evidence>
<dbReference type="CDD" id="cd02869">
    <property type="entry name" value="PseudoU_synth_RluA_like"/>
    <property type="match status" value="1"/>
</dbReference>
<reference evidence="3 4" key="1">
    <citation type="submission" date="2023-09" db="EMBL/GenBank/DDBJ databases">
        <authorList>
            <person name="Rey-Velasco X."/>
        </authorList>
    </citation>
    <scope>NUCLEOTIDE SEQUENCE [LARGE SCALE GENOMIC DNA]</scope>
    <source>
        <strain evidence="3 4">W431</strain>
    </source>
</reference>
<gene>
    <name evidence="3" type="ORF">RM573_02195</name>
</gene>
<feature type="domain" description="Pseudouridine synthase RsuA/RluA-like" evidence="2">
    <location>
        <begin position="92"/>
        <end position="233"/>
    </location>
</feature>
<accession>A0ABU2ZWT7</accession>